<dbReference type="RefSeq" id="WP_006444679.1">
    <property type="nucleotide sequence ID" value="NZ_CP036524.1"/>
</dbReference>
<dbReference type="SUPFAM" id="SSF47413">
    <property type="entry name" value="lambda repressor-like DNA-binding domains"/>
    <property type="match status" value="1"/>
</dbReference>
<keyword evidence="4" id="KW-0804">Transcription</keyword>
<dbReference type="InterPro" id="IPR028082">
    <property type="entry name" value="Peripla_BP_I"/>
</dbReference>
<dbReference type="Proteomes" id="UP000004893">
    <property type="component" value="Unassembled WGS sequence"/>
</dbReference>
<evidence type="ECO:0000313" key="6">
    <source>
        <dbReference type="EMBL" id="EEG72685.1"/>
    </source>
</evidence>
<dbReference type="Pfam" id="PF00356">
    <property type="entry name" value="LacI"/>
    <property type="match status" value="1"/>
</dbReference>
<reference evidence="6" key="1">
    <citation type="submission" date="2009-02" db="EMBL/GenBank/DDBJ databases">
        <authorList>
            <person name="Fulton L."/>
            <person name="Clifton S."/>
            <person name="Fulton B."/>
            <person name="Xu J."/>
            <person name="Minx P."/>
            <person name="Pepin K.H."/>
            <person name="Johnson M."/>
            <person name="Bhonagiri V."/>
            <person name="Nash W.E."/>
            <person name="Mardis E.R."/>
            <person name="Wilson R.K."/>
        </authorList>
    </citation>
    <scope>NUCLEOTIDE SEQUENCE [LARGE SCALE GENOMIC DNA]</scope>
    <source>
        <strain evidence="6">DSM 15053</strain>
    </source>
</reference>
<comment type="caution">
    <text evidence="6">The sequence shown here is derived from an EMBL/GenBank/DDBJ whole genome shotgun (WGS) entry which is preliminary data.</text>
</comment>
<reference evidence="6" key="2">
    <citation type="submission" date="2013-06" db="EMBL/GenBank/DDBJ databases">
        <title>Draft genome sequence of Clostridium hylemonae (DSM 15053).</title>
        <authorList>
            <person name="Sudarsanam P."/>
            <person name="Ley R."/>
            <person name="Guruge J."/>
            <person name="Turnbaugh P.J."/>
            <person name="Mahowald M."/>
            <person name="Liep D."/>
            <person name="Gordon J."/>
        </authorList>
    </citation>
    <scope>NUCLEOTIDE SEQUENCE</scope>
    <source>
        <strain evidence="6">DSM 15053</strain>
    </source>
</reference>
<dbReference type="CDD" id="cd06267">
    <property type="entry name" value="PBP1_LacI_sugar_binding-like"/>
    <property type="match status" value="1"/>
</dbReference>
<keyword evidence="3" id="KW-0238">DNA-binding</keyword>
<dbReference type="STRING" id="553973.CLOHYLEM_07324"/>
<dbReference type="Gene3D" id="1.10.260.40">
    <property type="entry name" value="lambda repressor-like DNA-binding domains"/>
    <property type="match status" value="1"/>
</dbReference>
<accession>C0C5E8</accession>
<dbReference type="PROSITE" id="PS50932">
    <property type="entry name" value="HTH_LACI_2"/>
    <property type="match status" value="1"/>
</dbReference>
<evidence type="ECO:0000256" key="1">
    <source>
        <dbReference type="ARBA" id="ARBA00022491"/>
    </source>
</evidence>
<evidence type="ECO:0000256" key="4">
    <source>
        <dbReference type="ARBA" id="ARBA00023163"/>
    </source>
</evidence>
<dbReference type="InterPro" id="IPR046335">
    <property type="entry name" value="LacI/GalR-like_sensor"/>
</dbReference>
<sequence>MVGIKDIAKTAGVSISTVSYALNGSNKVTEETRQRIEQIAAELNYVPNMAARTLKRQQTNIIAVYISDYGGSFYSELMEGIKQGLNAFDYEIIVCSGQKSHLFLPERMVDGGIILDWTFKNEEIINFADRGHPIVVLDREIENKNICRVLLDNKAGATLAIEQLVAARTDKVYLVSGPKKGFDSIQRLEASVTELNRYHIDFEVIVGDFTQESGYHAAYQIMERKPQFPIYIFSFNDEMAIGIYRYFTERGKIIGKDVRIIGFDNTDIGAYITPRLATISYSKHRWGLVAAEKIVQLIEGKKAADEVICTTYIQGESFR</sequence>
<dbReference type="SMART" id="SM00354">
    <property type="entry name" value="HTH_LACI"/>
    <property type="match status" value="1"/>
</dbReference>
<keyword evidence="2" id="KW-0805">Transcription regulation</keyword>
<gene>
    <name evidence="6" type="ORF">CLOHYLEM_07324</name>
</gene>
<dbReference type="AlphaFoldDB" id="C0C5E8"/>
<evidence type="ECO:0000256" key="2">
    <source>
        <dbReference type="ARBA" id="ARBA00023015"/>
    </source>
</evidence>
<dbReference type="EMBL" id="ABYI02000040">
    <property type="protein sequence ID" value="EEG72685.1"/>
    <property type="molecule type" value="Genomic_DNA"/>
</dbReference>
<dbReference type="CDD" id="cd01392">
    <property type="entry name" value="HTH_LacI"/>
    <property type="match status" value="1"/>
</dbReference>
<keyword evidence="1" id="KW-0678">Repressor</keyword>
<dbReference type="GO" id="GO:0000976">
    <property type="term" value="F:transcription cis-regulatory region binding"/>
    <property type="evidence" value="ECO:0007669"/>
    <property type="project" value="TreeGrafter"/>
</dbReference>
<dbReference type="InterPro" id="IPR010982">
    <property type="entry name" value="Lambda_DNA-bd_dom_sf"/>
</dbReference>
<dbReference type="PANTHER" id="PTHR30146:SF148">
    <property type="entry name" value="HTH-TYPE TRANSCRIPTIONAL REPRESSOR PURR-RELATED"/>
    <property type="match status" value="1"/>
</dbReference>
<protein>
    <submittedName>
        <fullName evidence="6">Transcriptional regulator, LacI family</fullName>
    </submittedName>
</protein>
<evidence type="ECO:0000313" key="7">
    <source>
        <dbReference type="Proteomes" id="UP000004893"/>
    </source>
</evidence>
<proteinExistence type="predicted"/>
<dbReference type="HOGENOM" id="CLU_037628_6_2_9"/>
<feature type="domain" description="HTH lacI-type" evidence="5">
    <location>
        <begin position="2"/>
        <end position="56"/>
    </location>
</feature>
<name>C0C5E8_9FIRM</name>
<organism evidence="6 7">
    <name type="scientific">[Clostridium] hylemonae DSM 15053</name>
    <dbReference type="NCBI Taxonomy" id="553973"/>
    <lineage>
        <taxon>Bacteria</taxon>
        <taxon>Bacillati</taxon>
        <taxon>Bacillota</taxon>
        <taxon>Clostridia</taxon>
        <taxon>Lachnospirales</taxon>
        <taxon>Lachnospiraceae</taxon>
    </lineage>
</organism>
<evidence type="ECO:0000256" key="3">
    <source>
        <dbReference type="ARBA" id="ARBA00023125"/>
    </source>
</evidence>
<dbReference type="OrthoDB" id="9789891at2"/>
<keyword evidence="7" id="KW-1185">Reference proteome</keyword>
<dbReference type="PANTHER" id="PTHR30146">
    <property type="entry name" value="LACI-RELATED TRANSCRIPTIONAL REPRESSOR"/>
    <property type="match status" value="1"/>
</dbReference>
<dbReference type="eggNOG" id="COG1609">
    <property type="taxonomic scope" value="Bacteria"/>
</dbReference>
<dbReference type="GO" id="GO:0003700">
    <property type="term" value="F:DNA-binding transcription factor activity"/>
    <property type="evidence" value="ECO:0007669"/>
    <property type="project" value="TreeGrafter"/>
</dbReference>
<dbReference type="Gene3D" id="3.40.50.2300">
    <property type="match status" value="2"/>
</dbReference>
<dbReference type="InterPro" id="IPR000843">
    <property type="entry name" value="HTH_LacI"/>
</dbReference>
<dbReference type="Pfam" id="PF13377">
    <property type="entry name" value="Peripla_BP_3"/>
    <property type="match status" value="1"/>
</dbReference>
<dbReference type="PROSITE" id="PS00356">
    <property type="entry name" value="HTH_LACI_1"/>
    <property type="match status" value="1"/>
</dbReference>
<dbReference type="SUPFAM" id="SSF53822">
    <property type="entry name" value="Periplasmic binding protein-like I"/>
    <property type="match status" value="1"/>
</dbReference>
<evidence type="ECO:0000259" key="5">
    <source>
        <dbReference type="PROSITE" id="PS50932"/>
    </source>
</evidence>